<dbReference type="InterPro" id="IPR006143">
    <property type="entry name" value="RND_pump_MFP"/>
</dbReference>
<dbReference type="PROSITE" id="PS51257">
    <property type="entry name" value="PROKAR_LIPOPROTEIN"/>
    <property type="match status" value="1"/>
</dbReference>
<dbReference type="Pfam" id="PF25967">
    <property type="entry name" value="RND-MFP_C"/>
    <property type="match status" value="1"/>
</dbReference>
<dbReference type="RefSeq" id="WP_032934801.1">
    <property type="nucleotide sequence ID" value="NZ_JNHM01000010.1"/>
</dbReference>
<dbReference type="Gene3D" id="1.10.287.470">
    <property type="entry name" value="Helix hairpin bin"/>
    <property type="match status" value="1"/>
</dbReference>
<sequence>MKINVHSMLLLSLAALLSSCAAEGNDKKQDLIVKTTQAVPVSHQGDKEFSFIARPFRTSELSFRVGGPIDRFDVYAGNRYQQGSIIAEIDPRDFRIRKERAEAIYHQAKAEFERIQKLYDKGNVSASTYEKAKADYITAKTTFNTASYELEDTRLIAPFNGYVGEVYIEKFQDVKATQPIISFIDIDQLKLEIYVTQDIARAAQALDTIQVRFDAQPDKVYNAKIMEISKGTTRNNLSYLLTALLPNKEGKLLAGMSGKASLNAPSVSTLSQGAAIPQTALCHRPTEGDYLWVVNSKTQQVTKRKVKKGDLLPNGYVSITEGLYPDETVANSGLRFLSDGMKISVENE</sequence>
<dbReference type="PANTHER" id="PTHR30469">
    <property type="entry name" value="MULTIDRUG RESISTANCE PROTEIN MDTA"/>
    <property type="match status" value="1"/>
</dbReference>
<dbReference type="GO" id="GO:0015562">
    <property type="term" value="F:efflux transmembrane transporter activity"/>
    <property type="evidence" value="ECO:0007669"/>
    <property type="project" value="TreeGrafter"/>
</dbReference>
<evidence type="ECO:0000313" key="5">
    <source>
        <dbReference type="Proteomes" id="UP000027661"/>
    </source>
</evidence>
<feature type="domain" description="Multidrug resistance protein MdtA-like C-terminal permuted SH3" evidence="3">
    <location>
        <begin position="276"/>
        <end position="334"/>
    </location>
</feature>
<dbReference type="PANTHER" id="PTHR30469:SF20">
    <property type="entry name" value="EFFLUX RND TRANSPORTER PERIPLASMIC ADAPTOR SUBUNIT"/>
    <property type="match status" value="1"/>
</dbReference>
<organism evidence="4 5">
    <name type="scientific">Phocaeicola vulgatus str. 3975 RP4</name>
    <dbReference type="NCBI Taxonomy" id="1339352"/>
    <lineage>
        <taxon>Bacteria</taxon>
        <taxon>Pseudomonadati</taxon>
        <taxon>Bacteroidota</taxon>
        <taxon>Bacteroidia</taxon>
        <taxon>Bacteroidales</taxon>
        <taxon>Bacteroidaceae</taxon>
        <taxon>Phocaeicola</taxon>
    </lineage>
</organism>
<evidence type="ECO:0000256" key="2">
    <source>
        <dbReference type="SAM" id="SignalP"/>
    </source>
</evidence>
<name>A0A069SMI8_PHOVU</name>
<dbReference type="Gene3D" id="2.40.50.100">
    <property type="match status" value="1"/>
</dbReference>
<dbReference type="PATRIC" id="fig|1339352.3.peg.569"/>
<dbReference type="InterPro" id="IPR058627">
    <property type="entry name" value="MdtA-like_C"/>
</dbReference>
<dbReference type="AlphaFoldDB" id="A0A069SMI8"/>
<feature type="signal peptide" evidence="2">
    <location>
        <begin position="1"/>
        <end position="21"/>
    </location>
</feature>
<accession>A0A069SMI8</accession>
<dbReference type="EMBL" id="JNHM01000010">
    <property type="protein sequence ID" value="KDS56094.1"/>
    <property type="molecule type" value="Genomic_DNA"/>
</dbReference>
<dbReference type="NCBIfam" id="TIGR01730">
    <property type="entry name" value="RND_mfp"/>
    <property type="match status" value="1"/>
</dbReference>
<keyword evidence="2" id="KW-0732">Signal</keyword>
<evidence type="ECO:0000259" key="3">
    <source>
        <dbReference type="Pfam" id="PF25967"/>
    </source>
</evidence>
<dbReference type="SUPFAM" id="SSF111369">
    <property type="entry name" value="HlyD-like secretion proteins"/>
    <property type="match status" value="1"/>
</dbReference>
<evidence type="ECO:0000313" key="4">
    <source>
        <dbReference type="EMBL" id="KDS56094.1"/>
    </source>
</evidence>
<reference evidence="4 5" key="1">
    <citation type="submission" date="2014-04" db="EMBL/GenBank/DDBJ databases">
        <authorList>
            <person name="Sears C."/>
            <person name="Carroll K."/>
            <person name="Sack B.R."/>
            <person name="Qadri F."/>
            <person name="Myers L.L."/>
            <person name="Chung G.-T."/>
            <person name="Escheverria P."/>
            <person name="Fraser C.M."/>
            <person name="Sadzewicz L."/>
            <person name="Shefchek K.A."/>
            <person name="Tallon L."/>
            <person name="Das S.P."/>
            <person name="Daugherty S."/>
            <person name="Mongodin E.F."/>
        </authorList>
    </citation>
    <scope>NUCLEOTIDE SEQUENCE [LARGE SCALE GENOMIC DNA]</scope>
    <source>
        <strain evidence="4 5">3975 RP4</strain>
    </source>
</reference>
<protein>
    <submittedName>
        <fullName evidence="4">Efflux transporter, RND family, MFP subunit</fullName>
    </submittedName>
</protein>
<dbReference type="GO" id="GO:1990281">
    <property type="term" value="C:efflux pump complex"/>
    <property type="evidence" value="ECO:0007669"/>
    <property type="project" value="TreeGrafter"/>
</dbReference>
<dbReference type="Proteomes" id="UP000027661">
    <property type="component" value="Unassembled WGS sequence"/>
</dbReference>
<comment type="similarity">
    <text evidence="1">Belongs to the membrane fusion protein (MFP) (TC 8.A.1) family.</text>
</comment>
<dbReference type="Gene3D" id="2.40.420.20">
    <property type="match status" value="1"/>
</dbReference>
<gene>
    <name evidence="4" type="ORF">M099_0592</name>
</gene>
<feature type="chain" id="PRO_5001666778" evidence="2">
    <location>
        <begin position="22"/>
        <end position="348"/>
    </location>
</feature>
<proteinExistence type="inferred from homology"/>
<dbReference type="Gene3D" id="2.40.30.170">
    <property type="match status" value="1"/>
</dbReference>
<comment type="caution">
    <text evidence="4">The sequence shown here is derived from an EMBL/GenBank/DDBJ whole genome shotgun (WGS) entry which is preliminary data.</text>
</comment>
<evidence type="ECO:0000256" key="1">
    <source>
        <dbReference type="ARBA" id="ARBA00009477"/>
    </source>
</evidence>